<proteinExistence type="predicted"/>
<comment type="caution">
    <text evidence="1">The sequence shown here is derived from an EMBL/GenBank/DDBJ whole genome shotgun (WGS) entry which is preliminary data.</text>
</comment>
<keyword evidence="2" id="KW-1185">Reference proteome</keyword>
<evidence type="ECO:0000313" key="1">
    <source>
        <dbReference type="EMBL" id="GAB1582927.1"/>
    </source>
</evidence>
<sequence length="159" mass="17249">MDALWPQFDIERLCEREHKRLSGGIASVEAFWHQSDDGRDVYDRSRAFGGECICGGDGEGMQDIDVEMHHSAESVLTGVQDIAARPDAGAVDAKFDILVFSDALEKDAEVAVLAQIERQWRDGDCVTLSQVVGGVAQPFKISCDHDEVITSGGEPVGVN</sequence>
<protein>
    <submittedName>
        <fullName evidence="1">Uncharacterized protein</fullName>
    </submittedName>
</protein>
<dbReference type="EMBL" id="BAAFZP010000001">
    <property type="protein sequence ID" value="GAB1582927.1"/>
    <property type="molecule type" value="Genomic_DNA"/>
</dbReference>
<gene>
    <name evidence="1" type="ORF">PPNSA23_28700</name>
</gene>
<accession>A0ABQ0H1X7</accession>
<reference evidence="1 2" key="1">
    <citation type="submission" date="2024-10" db="EMBL/GenBank/DDBJ databases">
        <title>Isolation, draft genome sequencing and identification of Phyllobacterium sp. NSA23, isolated from leaf soil.</title>
        <authorList>
            <person name="Akita H."/>
        </authorList>
    </citation>
    <scope>NUCLEOTIDE SEQUENCE [LARGE SCALE GENOMIC DNA]</scope>
    <source>
        <strain evidence="1 2">NSA23</strain>
    </source>
</reference>
<organism evidence="1 2">
    <name type="scientific">Phyllobacterium phragmitis</name>
    <dbReference type="NCBI Taxonomy" id="2670329"/>
    <lineage>
        <taxon>Bacteria</taxon>
        <taxon>Pseudomonadati</taxon>
        <taxon>Pseudomonadota</taxon>
        <taxon>Alphaproteobacteria</taxon>
        <taxon>Hyphomicrobiales</taxon>
        <taxon>Phyllobacteriaceae</taxon>
        <taxon>Phyllobacterium</taxon>
    </lineage>
</organism>
<dbReference type="Proteomes" id="UP001628091">
    <property type="component" value="Unassembled WGS sequence"/>
</dbReference>
<evidence type="ECO:0000313" key="2">
    <source>
        <dbReference type="Proteomes" id="UP001628091"/>
    </source>
</evidence>
<name>A0ABQ0H1X7_9HYPH</name>